<name>A0ABX1VA48_9PLAN</name>
<reference evidence="1 2" key="1">
    <citation type="journal article" date="2020" name="Syst. Appl. Microbiol.">
        <title>Alienimonas chondri sp. nov., a novel planctomycete isolated from the biofilm of the red alga Chondrus crispus.</title>
        <authorList>
            <person name="Vitorino I."/>
            <person name="Albuquerque L."/>
            <person name="Wiegand S."/>
            <person name="Kallscheuer N."/>
            <person name="da Costa M.S."/>
            <person name="Lobo-da-Cunha A."/>
            <person name="Jogler C."/>
            <person name="Lage O.M."/>
        </authorList>
    </citation>
    <scope>NUCLEOTIDE SEQUENCE [LARGE SCALE GENOMIC DNA]</scope>
    <source>
        <strain evidence="1 2">LzC2</strain>
    </source>
</reference>
<evidence type="ECO:0000313" key="2">
    <source>
        <dbReference type="Proteomes" id="UP000609651"/>
    </source>
</evidence>
<dbReference type="Pfam" id="PF12566">
    <property type="entry name" value="DUF3748"/>
    <property type="match status" value="1"/>
</dbReference>
<accession>A0ABX1VA48</accession>
<sequence>MTIPIPSATGHVLANRDCWTEDSRWLLYDLRTDETVFDGRRIERVDVATGRIETLYEAPPTAACGVPTTRGGHALFLRGPENPTDDWAYAAWHRFGMTVPIGGPATILDARDLSPPRTPGALRGGTHLHTFSLDGRRVASTYEDHLLAVADDPEIPQNRRVVAVTWPIPTGVPADHPRNHDGRFTAVVTEVADEPRPGSDEIARAYSDAWLPDSRGLAFFGEVRGEQGEAFSEVFKVELPDVPVAAPGRPLEGTPTTRPNPPAGARQIRLTFTGAEKHPGVSGPRHWPVSSPTGEIAFYRTGADGRVRVCLINSGGGAIREVTDGRIEPTSACTWSPDGARIAFIGDGSVCTVDVVEGRVDRLTANAAPGPTPHACVFAPDGSRIAYMQRVGDCDQLFVVPAGENG</sequence>
<keyword evidence="2" id="KW-1185">Reference proteome</keyword>
<evidence type="ECO:0000313" key="1">
    <source>
        <dbReference type="EMBL" id="NNJ24380.1"/>
    </source>
</evidence>
<dbReference type="EMBL" id="WTPX01000007">
    <property type="protein sequence ID" value="NNJ24380.1"/>
    <property type="molecule type" value="Genomic_DNA"/>
</dbReference>
<protein>
    <recommendedName>
        <fullName evidence="3">Translocation protein TolB</fullName>
    </recommendedName>
</protein>
<dbReference type="InterPro" id="IPR022223">
    <property type="entry name" value="DUF3748"/>
</dbReference>
<dbReference type="Gene3D" id="2.120.10.30">
    <property type="entry name" value="TolB, C-terminal domain"/>
    <property type="match status" value="1"/>
</dbReference>
<dbReference type="Proteomes" id="UP000609651">
    <property type="component" value="Unassembled WGS sequence"/>
</dbReference>
<dbReference type="RefSeq" id="WP_171183258.1">
    <property type="nucleotide sequence ID" value="NZ_WTPX01000007.1"/>
</dbReference>
<proteinExistence type="predicted"/>
<dbReference type="InterPro" id="IPR011042">
    <property type="entry name" value="6-blade_b-propeller_TolB-like"/>
</dbReference>
<dbReference type="Pfam" id="PF07676">
    <property type="entry name" value="PD40"/>
    <property type="match status" value="1"/>
</dbReference>
<organism evidence="1 2">
    <name type="scientific">Alienimonas chondri</name>
    <dbReference type="NCBI Taxonomy" id="2681879"/>
    <lineage>
        <taxon>Bacteria</taxon>
        <taxon>Pseudomonadati</taxon>
        <taxon>Planctomycetota</taxon>
        <taxon>Planctomycetia</taxon>
        <taxon>Planctomycetales</taxon>
        <taxon>Planctomycetaceae</taxon>
        <taxon>Alienimonas</taxon>
    </lineage>
</organism>
<gene>
    <name evidence="1" type="ORF">LzC2_04370</name>
</gene>
<comment type="caution">
    <text evidence="1">The sequence shown here is derived from an EMBL/GenBank/DDBJ whole genome shotgun (WGS) entry which is preliminary data.</text>
</comment>
<evidence type="ECO:0008006" key="3">
    <source>
        <dbReference type="Google" id="ProtNLM"/>
    </source>
</evidence>
<dbReference type="InterPro" id="IPR011659">
    <property type="entry name" value="WD40"/>
</dbReference>
<dbReference type="SUPFAM" id="SSF82171">
    <property type="entry name" value="DPP6 N-terminal domain-like"/>
    <property type="match status" value="1"/>
</dbReference>